<sequence length="1175" mass="131790">MFIAITLGIVLGIIGSVSVHAHDKSPAPGVWLNHSAQKSKLKKGETFFAGKFRYEVLSLKGSRGGVALVGTRTKRITKAVVEEQIKKSGYTLTVLSIGKNAFKGCKRLRSVTTNTVLKSIEKNAFYGCRKLKEIRIDTMGLKKAGKNAFKGIHKRAVITVPEEKYSRYGKLLKGKGQRASVKIRSLHTHHFSEWQTVTAPECTAPGEQSSVCACGNAQTRTIPALGHTYTGEFTVDAAATCEKEGMKSRHCNRCGVKTEQTKIEKLSHVCTAYSYNEDASCTKDGTETAVCEMCGVSNTRTKPGTALGHAYAEEFTIDIAATCEKEGMKSRHCSRCGAGTDQTKIEKRKHAYTVYSYNGNASCTKDGTETAVCEMCGVSNTRTKPGTALGHAYAEEFTIDIAATCEREGEKSRHCSRCEAKTEQTKISKLEHVYIHYRYNNDATCITDGTETAVCETCGREHTRTKENSALITSGHCFGRWEINASATCTTAGSRQRICSLCQRRETETIPALGHNFINYMYNHDETCAADGTETAVCSRCSATDTRIKPGTMSNIHAGEWQTVIPATCLEGGRRERSCTVCGKKETEEIPAPGHRFSAEFTVDVSPTCSREGVKSRHCSRCDAVADRQAVVKTGRHSLTVSNQEKVPTCMEEGWKAYSSCVYEGCEYTTKEILYALGHTWNAEKTACTICGRAALEDTDTWTVHYTVDSLKSEGFDDEGKYEKKFVSERGQTVTVQAPAAKLGYKFVQWSDGNTQMERTDTWENMDKTIEAVYDYDFLSMPVIAIDTQGMAVDSRDYYVGCEIDILNTREEYTFRDKTARIRGRGHSTWAFPGKKPYRLKFDKKINLFGSGEEKDWILLANYIDRSLIRNHITYSIASLFETQKYTTTSISVEVYINGVYQGVYTLNEQTETGTNRVEIDETAEGEGLGFLVEMDCRGDGEMEGVLDRDWFKLPSDTTQHYNIKTPDTDMITEDQVNYVKNYLNYAYQVLQAGEGGTYDYEEASQYFDMRSFAEGYIVDELVKSIDIDDGLSFYMYKDKNGKLCRGPLWDYDISIGNITLVYSERDSWNKLRAKGNAWYKRLLESGEFQKLVSDILVQKSDEIVRKIDETIEEARSQRASFERNFERWELLSGTHNNALGAIETWDNHLSYVREWLCERSMKFLLETYGEADAF</sequence>
<protein>
    <submittedName>
        <fullName evidence="1">Uncharacterized protein</fullName>
    </submittedName>
</protein>
<name>A0AC61R4C7_9FIRM</name>
<evidence type="ECO:0000313" key="1">
    <source>
        <dbReference type="EMBL" id="TGY00755.1"/>
    </source>
</evidence>
<dbReference type="Proteomes" id="UP000307720">
    <property type="component" value="Unassembled WGS sequence"/>
</dbReference>
<reference evidence="1" key="1">
    <citation type="submission" date="2019-04" db="EMBL/GenBank/DDBJ databases">
        <title>Microbes associate with the intestines of laboratory mice.</title>
        <authorList>
            <person name="Navarre W."/>
            <person name="Wong E."/>
            <person name="Huang K."/>
            <person name="Tropini C."/>
            <person name="Ng K."/>
            <person name="Yu B."/>
        </authorList>
    </citation>
    <scope>NUCLEOTIDE SEQUENCE</scope>
    <source>
        <strain evidence="1">NM72_1-8</strain>
    </source>
</reference>
<dbReference type="EMBL" id="SRZB01000001">
    <property type="protein sequence ID" value="TGY00755.1"/>
    <property type="molecule type" value="Genomic_DNA"/>
</dbReference>
<comment type="caution">
    <text evidence="1">The sequence shown here is derived from an EMBL/GenBank/DDBJ whole genome shotgun (WGS) entry which is preliminary data.</text>
</comment>
<keyword evidence="2" id="KW-1185">Reference proteome</keyword>
<accession>A0AC61R4C7</accession>
<organism evidence="1 2">
    <name type="scientific">Hominisplanchenecus murintestinalis</name>
    <dbReference type="NCBI Taxonomy" id="2941517"/>
    <lineage>
        <taxon>Bacteria</taxon>
        <taxon>Bacillati</taxon>
        <taxon>Bacillota</taxon>
        <taxon>Clostridia</taxon>
        <taxon>Lachnospirales</taxon>
        <taxon>Lachnospiraceae</taxon>
        <taxon>Hominisplanchenecus</taxon>
    </lineage>
</organism>
<evidence type="ECO:0000313" key="2">
    <source>
        <dbReference type="Proteomes" id="UP000307720"/>
    </source>
</evidence>
<proteinExistence type="predicted"/>
<gene>
    <name evidence="1" type="ORF">E5357_00860</name>
</gene>